<dbReference type="EMBL" id="CAGS01000384">
    <property type="protein sequence ID" value="CCF85085.1"/>
    <property type="molecule type" value="Genomic_DNA"/>
</dbReference>
<proteinExistence type="predicted"/>
<sequence>MPYYWTPYPYPHYYWASYGPYVHRITHSDAEIYDEIKNRMLYDPWVDSNLVNVTVHNGVATLTGTVPSLMEKRAAGDDAWDTPGVVDVHNELVVAP</sequence>
<evidence type="ECO:0000313" key="2">
    <source>
        <dbReference type="EMBL" id="CCF85085.1"/>
    </source>
</evidence>
<dbReference type="InterPro" id="IPR007055">
    <property type="entry name" value="BON_dom"/>
</dbReference>
<dbReference type="InterPro" id="IPR051686">
    <property type="entry name" value="Lipoprotein_DolP"/>
</dbReference>
<comment type="caution">
    <text evidence="2">The sequence shown here is derived from an EMBL/GenBank/DDBJ whole genome shotgun (WGS) entry which is preliminary data.</text>
</comment>
<dbReference type="SMART" id="SM00749">
    <property type="entry name" value="BON"/>
    <property type="match status" value="1"/>
</dbReference>
<feature type="domain" description="BON" evidence="1">
    <location>
        <begin position="28"/>
        <end position="96"/>
    </location>
</feature>
<evidence type="ECO:0000259" key="1">
    <source>
        <dbReference type="PROSITE" id="PS50914"/>
    </source>
</evidence>
<organism evidence="2 3">
    <name type="scientific">Nitrolancea hollandica Lb</name>
    <dbReference type="NCBI Taxonomy" id="1129897"/>
    <lineage>
        <taxon>Bacteria</taxon>
        <taxon>Pseudomonadati</taxon>
        <taxon>Thermomicrobiota</taxon>
        <taxon>Thermomicrobia</taxon>
        <taxon>Sphaerobacterales</taxon>
        <taxon>Sphaerobacterineae</taxon>
        <taxon>Sphaerobacteraceae</taxon>
        <taxon>Nitrolancea</taxon>
    </lineage>
</organism>
<name>I4EK73_9BACT</name>
<dbReference type="RefSeq" id="WP_008479738.1">
    <property type="nucleotide sequence ID" value="NZ_CAGS01000384.1"/>
</dbReference>
<reference evidence="2 3" key="1">
    <citation type="journal article" date="2012" name="ISME J.">
        <title>Nitrification expanded: discovery, physiology and genomics of a nitrite-oxidizing bacterium from the phylum Chloroflexi.</title>
        <authorList>
            <person name="Sorokin D.Y."/>
            <person name="Lucker S."/>
            <person name="Vejmelkova D."/>
            <person name="Kostrikina N.A."/>
            <person name="Kleerebezem R."/>
            <person name="Rijpstra W.I."/>
            <person name="Damste J.S."/>
            <person name="Le Paslier D."/>
            <person name="Muyzer G."/>
            <person name="Wagner M."/>
            <person name="van Loosdrecht M.C."/>
            <person name="Daims H."/>
        </authorList>
    </citation>
    <scope>NUCLEOTIDE SEQUENCE [LARGE SCALE GENOMIC DNA]</scope>
    <source>
        <strain evidence="3">none</strain>
    </source>
</reference>
<dbReference type="Gene3D" id="3.30.1340.30">
    <property type="match status" value="1"/>
</dbReference>
<dbReference type="PANTHER" id="PTHR34606:SF15">
    <property type="entry name" value="BON DOMAIN-CONTAINING PROTEIN"/>
    <property type="match status" value="1"/>
</dbReference>
<dbReference type="OrthoDB" id="148157at2"/>
<dbReference type="Pfam" id="PF04972">
    <property type="entry name" value="BON"/>
    <property type="match status" value="1"/>
</dbReference>
<dbReference type="InterPro" id="IPR014004">
    <property type="entry name" value="Transpt-assoc_nodulatn_dom_bac"/>
</dbReference>
<dbReference type="Proteomes" id="UP000004221">
    <property type="component" value="Unassembled WGS sequence"/>
</dbReference>
<gene>
    <name evidence="2" type="ORF">NITHO_4440006</name>
</gene>
<protein>
    <recommendedName>
        <fullName evidence="1">BON domain-containing protein</fullName>
    </recommendedName>
</protein>
<dbReference type="AlphaFoldDB" id="I4EK73"/>
<accession>I4EK73</accession>
<dbReference type="PROSITE" id="PS50914">
    <property type="entry name" value="BON"/>
    <property type="match status" value="1"/>
</dbReference>
<dbReference type="PANTHER" id="PTHR34606">
    <property type="entry name" value="BON DOMAIN-CONTAINING PROTEIN"/>
    <property type="match status" value="1"/>
</dbReference>
<keyword evidence="3" id="KW-1185">Reference proteome</keyword>
<evidence type="ECO:0000313" key="3">
    <source>
        <dbReference type="Proteomes" id="UP000004221"/>
    </source>
</evidence>